<evidence type="ECO:0000313" key="17">
    <source>
        <dbReference type="EMBL" id="CAI8010253.1"/>
    </source>
</evidence>
<dbReference type="InterPro" id="IPR013083">
    <property type="entry name" value="Znf_RING/FYVE/PHD"/>
</dbReference>
<evidence type="ECO:0000256" key="4">
    <source>
        <dbReference type="ARBA" id="ARBA00012483"/>
    </source>
</evidence>
<evidence type="ECO:0000256" key="10">
    <source>
        <dbReference type="ARBA" id="ARBA00022833"/>
    </source>
</evidence>
<keyword evidence="5" id="KW-0808">Transferase</keyword>
<gene>
    <name evidence="17" type="ORF">GBAR_LOCUS6765</name>
</gene>
<feature type="transmembrane region" description="Helical" evidence="15">
    <location>
        <begin position="713"/>
        <end position="740"/>
    </location>
</feature>
<keyword evidence="6 15" id="KW-0812">Transmembrane</keyword>
<feature type="transmembrane region" description="Helical" evidence="15">
    <location>
        <begin position="818"/>
        <end position="836"/>
    </location>
</feature>
<comment type="catalytic activity">
    <reaction evidence="1">
        <text>S-ubiquitinyl-[E2 ubiquitin-conjugating enzyme]-L-cysteine + [acceptor protein]-L-lysine = [E2 ubiquitin-conjugating enzyme]-L-cysteine + N(6)-ubiquitinyl-[acceptor protein]-L-lysine.</text>
        <dbReference type="EC" id="2.3.2.27"/>
    </reaction>
</comment>
<comment type="pathway">
    <text evidence="3">Protein modification; protein ubiquitination.</text>
</comment>
<dbReference type="SMART" id="SM00744">
    <property type="entry name" value="RINGv"/>
    <property type="match status" value="1"/>
</dbReference>
<keyword evidence="13" id="KW-0175">Coiled coil</keyword>
<feature type="compositionally biased region" description="Basic and acidic residues" evidence="14">
    <location>
        <begin position="247"/>
        <end position="262"/>
    </location>
</feature>
<feature type="compositionally biased region" description="Basic and acidic residues" evidence="14">
    <location>
        <begin position="931"/>
        <end position="985"/>
    </location>
</feature>
<evidence type="ECO:0000256" key="9">
    <source>
        <dbReference type="ARBA" id="ARBA00022786"/>
    </source>
</evidence>
<feature type="transmembrane region" description="Helical" evidence="15">
    <location>
        <begin position="1183"/>
        <end position="1207"/>
    </location>
</feature>
<feature type="transmembrane region" description="Helical" evidence="15">
    <location>
        <begin position="842"/>
        <end position="861"/>
    </location>
</feature>
<dbReference type="EC" id="2.3.2.27" evidence="4"/>
<feature type="region of interest" description="Disordered" evidence="14">
    <location>
        <begin position="362"/>
        <end position="408"/>
    </location>
</feature>
<evidence type="ECO:0000256" key="8">
    <source>
        <dbReference type="ARBA" id="ARBA00022771"/>
    </source>
</evidence>
<dbReference type="GO" id="GO:0036503">
    <property type="term" value="P:ERAD pathway"/>
    <property type="evidence" value="ECO:0007669"/>
    <property type="project" value="TreeGrafter"/>
</dbReference>
<accession>A0AA35W6R7</accession>
<keyword evidence="9" id="KW-0833">Ubl conjugation pathway</keyword>
<dbReference type="CDD" id="cd16702">
    <property type="entry name" value="RING_CH-C4HC3_MARCH6"/>
    <property type="match status" value="1"/>
</dbReference>
<keyword evidence="10" id="KW-0862">Zinc</keyword>
<feature type="coiled-coil region" evidence="13">
    <location>
        <begin position="425"/>
        <end position="452"/>
    </location>
</feature>
<keyword evidence="11 15" id="KW-1133">Transmembrane helix</keyword>
<evidence type="ECO:0000259" key="16">
    <source>
        <dbReference type="PROSITE" id="PS51292"/>
    </source>
</evidence>
<proteinExistence type="predicted"/>
<evidence type="ECO:0000256" key="6">
    <source>
        <dbReference type="ARBA" id="ARBA00022692"/>
    </source>
</evidence>
<feature type="region of interest" description="Disordered" evidence="14">
    <location>
        <begin position="247"/>
        <end position="279"/>
    </location>
</feature>
<feature type="domain" description="RING-CH-type" evidence="16">
    <location>
        <begin position="61"/>
        <end position="122"/>
    </location>
</feature>
<name>A0AA35W6R7_GEOBA</name>
<evidence type="ECO:0000256" key="1">
    <source>
        <dbReference type="ARBA" id="ARBA00000900"/>
    </source>
</evidence>
<keyword evidence="7" id="KW-0479">Metal-binding</keyword>
<reference evidence="17" key="1">
    <citation type="submission" date="2023-03" db="EMBL/GenBank/DDBJ databases">
        <authorList>
            <person name="Steffen K."/>
            <person name="Cardenas P."/>
        </authorList>
    </citation>
    <scope>NUCLEOTIDE SEQUENCE</scope>
</reference>
<evidence type="ECO:0000256" key="5">
    <source>
        <dbReference type="ARBA" id="ARBA00022679"/>
    </source>
</evidence>
<feature type="compositionally biased region" description="Acidic residues" evidence="14">
    <location>
        <begin position="263"/>
        <end position="279"/>
    </location>
</feature>
<dbReference type="SUPFAM" id="SSF57850">
    <property type="entry name" value="RING/U-box"/>
    <property type="match status" value="1"/>
</dbReference>
<dbReference type="Gene3D" id="3.30.40.10">
    <property type="entry name" value="Zinc/RING finger domain, C3HC4 (zinc finger)"/>
    <property type="match status" value="1"/>
</dbReference>
<sequence length="1294" mass="147621">MTANPFLHAHARCVTIRIGQVTQPPGSKMASANLSFTQDGLIYHPQHFEDDEDDEFLSGNSQKDGGDICRVCRTGSTPGRPLFHPCLCTGSIKFIHQECLVQWLKHSGKSHCELCKHEFVFNPIYHPSMPQSLSFSKFFRGVLKGMAKNVRHWLHLSLVAFVWLFIMPVCIYRIYRVLFYGTLWSFVRFPLELISLENLASDGFYGLVIVLLSLLGFISVVWLQDQIRNGGGPQWLEQDRIEGERREAVARDGHRHQQADRPDFDEEEEDDQEEEEEEEELAAEAVLLQLSPRRREAARAVEEIQEKRSRYMKQLQEVQSRRFDQKLEHLRVRELELSYDLGAGQRHFMMVLRGARMKQGRRNEGWRERHRVRRYREETGDEGATPPESYKAPDPIPHTPPPSDWGEAFTPEEVTVMQLIRRERREMDVTEREETERRLEQVRQEQRRILRNQQEHTEMICQVMTYGEHYVFGVTHPDEGKEEEEETEVEGWDADMENAEVGKLLPVESALIRRLRVTKFKLVEATRRKERIAAGLIAEDRPVGQDGQNEGGQENRRWYNRLLGRPQNDAVAPPLPPRPANNRPNIGRALVGLARDRPPEPGRPELNEEITWARLLGLDGTYRFLEHVLWLICLVSALIMSFIFVPYQIGRLAAALTSLWDVVGIVTWRGAVATFIGYIVVCCVIIAFYYGMGWIRLPRVQSVLGVMYVAIKVGMILAVEAGIFPLLCGWWIDICAFGLFGSTLSSRQESLQKAPGTIMFLHWLAGMIFIFYLASFVMLLREVLRPGVLWFLRNLNDQNFHPIQEMIGLPMQRHLRRFVMSCLMFGVCVMFALFIPSRVISFLFPSFLPFNLTIASSISPIREIQLELILLQFVVPTLLEHGNSRAGLKFLIKHWARLSAYLFGLQSYLLDKAQTGGDVVDVHENIIHQIPHDTIRDRDGPPEQDQADRDGPPEQDQADRDGPPEQDQADRDGQPEQDQADRDGPVYDGPVQILGPGFAPFKPYLRPRFFYLRLVGFLLFTAAVSIATSVASMTLPVSVGRLLMSLVGVSEAPDIYTAAIGLYAVWLVLRALNTLLHYMSQGLSTLAWQISIWSLQGGKCVVAGFLLLVVIPLLLGHLVDLVVITPLRVPSNRTPLFYPSTEWALGLLHTKCICGAIWLTNIPFKRTLDQVYQAGVRNLDLTFIFKNVAWPVIAGLSLTIALPYVAFMGIVPLTGLPYEHCLLVYRYFFPALSLILLVYLLVTLAVRRVNKLYIKVKNDKYLVGRQLVNYGTSPTELFLEEIEDSEPVQESGEH</sequence>
<feature type="transmembrane region" description="Helical" evidence="15">
    <location>
        <begin position="1100"/>
        <end position="1123"/>
    </location>
</feature>
<evidence type="ECO:0000256" key="2">
    <source>
        <dbReference type="ARBA" id="ARBA00004141"/>
    </source>
</evidence>
<organism evidence="17 18">
    <name type="scientific">Geodia barretti</name>
    <name type="common">Barrett's horny sponge</name>
    <dbReference type="NCBI Taxonomy" id="519541"/>
    <lineage>
        <taxon>Eukaryota</taxon>
        <taxon>Metazoa</taxon>
        <taxon>Porifera</taxon>
        <taxon>Demospongiae</taxon>
        <taxon>Heteroscleromorpha</taxon>
        <taxon>Tetractinellida</taxon>
        <taxon>Astrophorina</taxon>
        <taxon>Geodiidae</taxon>
        <taxon>Geodia</taxon>
    </lineage>
</organism>
<feature type="transmembrane region" description="Helical" evidence="15">
    <location>
        <begin position="153"/>
        <end position="175"/>
    </location>
</feature>
<feature type="compositionally biased region" description="Pro residues" evidence="14">
    <location>
        <begin position="394"/>
        <end position="403"/>
    </location>
</feature>
<feature type="transmembrane region" description="Helical" evidence="15">
    <location>
        <begin position="1227"/>
        <end position="1246"/>
    </location>
</feature>
<dbReference type="PANTHER" id="PTHR13145:SF0">
    <property type="entry name" value="E3 UBIQUITIN-PROTEIN LIGASE MARCHF6"/>
    <property type="match status" value="1"/>
</dbReference>
<dbReference type="GO" id="GO:0008270">
    <property type="term" value="F:zinc ion binding"/>
    <property type="evidence" value="ECO:0007669"/>
    <property type="project" value="UniProtKB-KW"/>
</dbReference>
<evidence type="ECO:0000256" key="7">
    <source>
        <dbReference type="ARBA" id="ARBA00022723"/>
    </source>
</evidence>
<keyword evidence="12 15" id="KW-0472">Membrane</keyword>
<dbReference type="Proteomes" id="UP001174909">
    <property type="component" value="Unassembled WGS sequence"/>
</dbReference>
<comment type="subcellular location">
    <subcellularLocation>
        <location evidence="2">Membrane</location>
        <topology evidence="2">Multi-pass membrane protein</topology>
    </subcellularLocation>
</comment>
<dbReference type="PROSITE" id="PS51292">
    <property type="entry name" value="ZF_RING_CH"/>
    <property type="match status" value="1"/>
</dbReference>
<evidence type="ECO:0000256" key="13">
    <source>
        <dbReference type="SAM" id="Coils"/>
    </source>
</evidence>
<dbReference type="PANTHER" id="PTHR13145">
    <property type="entry name" value="SSM4 PROTEIN"/>
    <property type="match status" value="1"/>
</dbReference>
<evidence type="ECO:0000256" key="3">
    <source>
        <dbReference type="ARBA" id="ARBA00004906"/>
    </source>
</evidence>
<dbReference type="InterPro" id="IPR056521">
    <property type="entry name" value="MARCHF6-like_C"/>
</dbReference>
<feature type="transmembrane region" description="Helical" evidence="15">
    <location>
        <begin position="203"/>
        <end position="223"/>
    </location>
</feature>
<evidence type="ECO:0000256" key="12">
    <source>
        <dbReference type="ARBA" id="ARBA00023136"/>
    </source>
</evidence>
<feature type="transmembrane region" description="Helical" evidence="15">
    <location>
        <begin position="1055"/>
        <end position="1079"/>
    </location>
</feature>
<dbReference type="EMBL" id="CASHTH010001023">
    <property type="protein sequence ID" value="CAI8010253.1"/>
    <property type="molecule type" value="Genomic_DNA"/>
</dbReference>
<evidence type="ECO:0000256" key="11">
    <source>
        <dbReference type="ARBA" id="ARBA00022989"/>
    </source>
</evidence>
<evidence type="ECO:0000313" key="18">
    <source>
        <dbReference type="Proteomes" id="UP001174909"/>
    </source>
</evidence>
<feature type="transmembrane region" description="Helical" evidence="15">
    <location>
        <begin position="760"/>
        <end position="780"/>
    </location>
</feature>
<dbReference type="Pfam" id="PF12906">
    <property type="entry name" value="RINGv"/>
    <property type="match status" value="1"/>
</dbReference>
<protein>
    <recommendedName>
        <fullName evidence="4">RING-type E3 ubiquitin transferase</fullName>
        <ecNumber evidence="4">2.3.2.27</ecNumber>
    </recommendedName>
</protein>
<feature type="transmembrane region" description="Helical" evidence="15">
    <location>
        <begin position="670"/>
        <end position="692"/>
    </location>
</feature>
<keyword evidence="18" id="KW-1185">Reference proteome</keyword>
<dbReference type="InterPro" id="IPR011016">
    <property type="entry name" value="Znf_RING-CH"/>
</dbReference>
<feature type="region of interest" description="Disordered" evidence="14">
    <location>
        <begin position="931"/>
        <end position="986"/>
    </location>
</feature>
<dbReference type="GO" id="GO:0061630">
    <property type="term" value="F:ubiquitin protein ligase activity"/>
    <property type="evidence" value="ECO:0007669"/>
    <property type="project" value="UniProtKB-EC"/>
</dbReference>
<keyword evidence="8" id="KW-0863">Zinc-finger</keyword>
<feature type="transmembrane region" description="Helical" evidence="15">
    <location>
        <begin position="628"/>
        <end position="650"/>
    </location>
</feature>
<evidence type="ECO:0000256" key="14">
    <source>
        <dbReference type="SAM" id="MobiDB-lite"/>
    </source>
</evidence>
<dbReference type="Pfam" id="PF23113">
    <property type="entry name" value="MARCHF6_C"/>
    <property type="match status" value="1"/>
</dbReference>
<dbReference type="GO" id="GO:0005789">
    <property type="term" value="C:endoplasmic reticulum membrane"/>
    <property type="evidence" value="ECO:0007669"/>
    <property type="project" value="TreeGrafter"/>
</dbReference>
<feature type="transmembrane region" description="Helical" evidence="15">
    <location>
        <begin position="1010"/>
        <end position="1035"/>
    </location>
</feature>
<evidence type="ECO:0000256" key="15">
    <source>
        <dbReference type="SAM" id="Phobius"/>
    </source>
</evidence>
<comment type="caution">
    <text evidence="17">The sequence shown here is derived from an EMBL/GenBank/DDBJ whole genome shotgun (WGS) entry which is preliminary data.</text>
</comment>
<dbReference type="FunFam" id="3.30.40.10:FF:000287">
    <property type="entry name" value="RING finger membrane protein"/>
    <property type="match status" value="1"/>
</dbReference>